<evidence type="ECO:0000259" key="9">
    <source>
        <dbReference type="Pfam" id="PF03446"/>
    </source>
</evidence>
<dbReference type="PANTHER" id="PTHR22981">
    <property type="entry name" value="3-HYDROXYISOBUTYRATE DEHYDROGENASE-RELATED"/>
    <property type="match status" value="1"/>
</dbReference>
<keyword evidence="4" id="KW-0101">Branched-chain amino acid catabolism</keyword>
<dbReference type="InterPro" id="IPR008927">
    <property type="entry name" value="6-PGluconate_DH-like_C_sf"/>
</dbReference>
<protein>
    <recommendedName>
        <fullName evidence="3">3-hydroxyisobutyrate dehydrogenase</fullName>
        <ecNumber evidence="3">1.1.1.31</ecNumber>
    </recommendedName>
</protein>
<keyword evidence="6" id="KW-0520">NAD</keyword>
<evidence type="ECO:0000259" key="10">
    <source>
        <dbReference type="Pfam" id="PF14833"/>
    </source>
</evidence>
<dbReference type="InterPro" id="IPR029154">
    <property type="entry name" value="HIBADH-like_NADP-bd"/>
</dbReference>
<evidence type="ECO:0000313" key="12">
    <source>
        <dbReference type="Proteomes" id="UP000217199"/>
    </source>
</evidence>
<evidence type="ECO:0000256" key="1">
    <source>
        <dbReference type="ARBA" id="ARBA00005109"/>
    </source>
</evidence>
<dbReference type="Pfam" id="PF14833">
    <property type="entry name" value="NAD_binding_11"/>
    <property type="match status" value="1"/>
</dbReference>
<dbReference type="Pfam" id="PF03446">
    <property type="entry name" value="NAD_binding_2"/>
    <property type="match status" value="1"/>
</dbReference>
<dbReference type="OrthoDB" id="435038at2759"/>
<gene>
    <name evidence="11" type="ORF">PNOK_0547900</name>
</gene>
<evidence type="ECO:0000256" key="2">
    <source>
        <dbReference type="ARBA" id="ARBA00006013"/>
    </source>
</evidence>
<dbReference type="GO" id="GO:0051287">
    <property type="term" value="F:NAD binding"/>
    <property type="evidence" value="ECO:0007669"/>
    <property type="project" value="InterPro"/>
</dbReference>
<dbReference type="EMBL" id="NBII01000005">
    <property type="protein sequence ID" value="PAV18636.1"/>
    <property type="molecule type" value="Genomic_DNA"/>
</dbReference>
<dbReference type="Proteomes" id="UP000217199">
    <property type="component" value="Unassembled WGS sequence"/>
</dbReference>
<dbReference type="InParanoid" id="A0A286UG96"/>
<feature type="domain" description="6-phosphogluconate dehydrogenase NADP-binding" evidence="9">
    <location>
        <begin position="53"/>
        <end position="142"/>
    </location>
</feature>
<dbReference type="GO" id="GO:0005739">
    <property type="term" value="C:mitochondrion"/>
    <property type="evidence" value="ECO:0007669"/>
    <property type="project" value="TreeGrafter"/>
</dbReference>
<keyword evidence="5" id="KW-0560">Oxidoreductase</keyword>
<comment type="similarity">
    <text evidence="2">Belongs to the HIBADH-related family. 3-hydroxyisobutyrate dehydrogenase subfamily.</text>
</comment>
<dbReference type="PIRSF" id="PIRSF000103">
    <property type="entry name" value="HIBADH"/>
    <property type="match status" value="1"/>
</dbReference>
<organism evidence="11 12">
    <name type="scientific">Pyrrhoderma noxium</name>
    <dbReference type="NCBI Taxonomy" id="2282107"/>
    <lineage>
        <taxon>Eukaryota</taxon>
        <taxon>Fungi</taxon>
        <taxon>Dikarya</taxon>
        <taxon>Basidiomycota</taxon>
        <taxon>Agaricomycotina</taxon>
        <taxon>Agaricomycetes</taxon>
        <taxon>Hymenochaetales</taxon>
        <taxon>Hymenochaetaceae</taxon>
        <taxon>Pyrrhoderma</taxon>
    </lineage>
</organism>
<accession>A0A286UG96</accession>
<dbReference type="Gene3D" id="1.10.1040.10">
    <property type="entry name" value="N-(1-d-carboxylethyl)-l-norvaline Dehydrogenase, domain 2"/>
    <property type="match status" value="1"/>
</dbReference>
<comment type="caution">
    <text evidence="11">The sequence shown here is derived from an EMBL/GenBank/DDBJ whole genome shotgun (WGS) entry which is preliminary data.</text>
</comment>
<evidence type="ECO:0000256" key="3">
    <source>
        <dbReference type="ARBA" id="ARBA00012991"/>
    </source>
</evidence>
<name>A0A286UG96_9AGAM</name>
<dbReference type="InterPro" id="IPR006115">
    <property type="entry name" value="6PGDH_NADP-bd"/>
</dbReference>
<dbReference type="EC" id="1.1.1.31" evidence="3"/>
<feature type="domain" description="3-hydroxyisobutyrate dehydrogenase-like NAD-binding" evidence="10">
    <location>
        <begin position="145"/>
        <end position="258"/>
    </location>
</feature>
<dbReference type="GO" id="GO:0050661">
    <property type="term" value="F:NADP binding"/>
    <property type="evidence" value="ECO:0007669"/>
    <property type="project" value="InterPro"/>
</dbReference>
<evidence type="ECO:0000256" key="4">
    <source>
        <dbReference type="ARBA" id="ARBA00022456"/>
    </source>
</evidence>
<dbReference type="SUPFAM" id="SSF51735">
    <property type="entry name" value="NAD(P)-binding Rossmann-fold domains"/>
    <property type="match status" value="1"/>
</dbReference>
<proteinExistence type="inferred from homology"/>
<dbReference type="InterPro" id="IPR002204">
    <property type="entry name" value="3-OH-isobutyrate_DH-rel_CS"/>
</dbReference>
<dbReference type="GO" id="GO:0006574">
    <property type="term" value="P:L-valine catabolic process"/>
    <property type="evidence" value="ECO:0007669"/>
    <property type="project" value="TreeGrafter"/>
</dbReference>
<dbReference type="FunFam" id="1.10.1040.10:FF:000006">
    <property type="entry name" value="3-hydroxyisobutyrate dehydrogenase"/>
    <property type="match status" value="1"/>
</dbReference>
<comment type="catalytic activity">
    <reaction evidence="7">
        <text>3-hydroxy-2-methylpropanoate + NAD(+) = 2-methyl-3-oxopropanoate + NADH + H(+)</text>
        <dbReference type="Rhea" id="RHEA:17681"/>
        <dbReference type="ChEBI" id="CHEBI:11805"/>
        <dbReference type="ChEBI" id="CHEBI:15378"/>
        <dbReference type="ChEBI" id="CHEBI:57540"/>
        <dbReference type="ChEBI" id="CHEBI:57700"/>
        <dbReference type="ChEBI" id="CHEBI:57945"/>
        <dbReference type="EC" id="1.1.1.31"/>
    </reaction>
</comment>
<dbReference type="InterPro" id="IPR013328">
    <property type="entry name" value="6PGD_dom2"/>
</dbReference>
<reference evidence="11 12" key="1">
    <citation type="journal article" date="2017" name="Mol. Ecol.">
        <title>Comparative and population genomic landscape of Phellinus noxius: A hypervariable fungus causing root rot in trees.</title>
        <authorList>
            <person name="Chung C.L."/>
            <person name="Lee T.J."/>
            <person name="Akiba M."/>
            <person name="Lee H.H."/>
            <person name="Kuo T.H."/>
            <person name="Liu D."/>
            <person name="Ke H.M."/>
            <person name="Yokoi T."/>
            <person name="Roa M.B."/>
            <person name="Lu M.J."/>
            <person name="Chang Y.Y."/>
            <person name="Ann P.J."/>
            <person name="Tsai J.N."/>
            <person name="Chen C.Y."/>
            <person name="Tzean S.S."/>
            <person name="Ota Y."/>
            <person name="Hattori T."/>
            <person name="Sahashi N."/>
            <person name="Liou R.F."/>
            <person name="Kikuchi T."/>
            <person name="Tsai I.J."/>
        </authorList>
    </citation>
    <scope>NUCLEOTIDE SEQUENCE [LARGE SCALE GENOMIC DNA]</scope>
    <source>
        <strain evidence="11 12">FFPRI411160</strain>
    </source>
</reference>
<comment type="pathway">
    <text evidence="1">Amino-acid degradation; L-valine degradation.</text>
</comment>
<dbReference type="InterPro" id="IPR015815">
    <property type="entry name" value="HIBADH-related"/>
</dbReference>
<dbReference type="InterPro" id="IPR036291">
    <property type="entry name" value="NAD(P)-bd_dom_sf"/>
</dbReference>
<evidence type="ECO:0000256" key="5">
    <source>
        <dbReference type="ARBA" id="ARBA00023002"/>
    </source>
</evidence>
<dbReference type="SUPFAM" id="SSF48179">
    <property type="entry name" value="6-phosphogluconate dehydrogenase C-terminal domain-like"/>
    <property type="match status" value="1"/>
</dbReference>
<evidence type="ECO:0000256" key="6">
    <source>
        <dbReference type="ARBA" id="ARBA00023027"/>
    </source>
</evidence>
<evidence type="ECO:0000256" key="7">
    <source>
        <dbReference type="ARBA" id="ARBA00049197"/>
    </source>
</evidence>
<dbReference type="GO" id="GO:0008442">
    <property type="term" value="F:3-hydroxyisobutyrate dehydrogenase activity"/>
    <property type="evidence" value="ECO:0007669"/>
    <property type="project" value="UniProtKB-EC"/>
</dbReference>
<dbReference type="PROSITE" id="PS00895">
    <property type="entry name" value="3_HYDROXYISOBUT_DH"/>
    <property type="match status" value="1"/>
</dbReference>
<feature type="active site" evidence="8">
    <location>
        <position position="151"/>
    </location>
</feature>
<evidence type="ECO:0000313" key="11">
    <source>
        <dbReference type="EMBL" id="PAV18636.1"/>
    </source>
</evidence>
<evidence type="ECO:0000256" key="8">
    <source>
        <dbReference type="PIRSR" id="PIRSR000103-1"/>
    </source>
</evidence>
<sequence>MSDETLEYQQPKSVGLIGLGNMGWWMALNLHKSLDKSKRFFIYDIVPDVLETYLEKARTLDVCDVTVYCSTIDPATSLRVGEAIRSKSSSARFYDAPVSGGVTGAEAGTLTILAGASEADIYFQNVVKPLLLTMGRTVVCVGARGHGLVAKLCNNYLSGICAIATSEAMNIGMRHGIDAKLLSDIFNKSTGANWQNANFNPVPGVCPNAPPSKGYQGGFKVQMMVKDFNLAIQAAGEVEAKLALGDAALAAYVATSEDPKCRNLDNRVVYRWLGGRE</sequence>
<dbReference type="AlphaFoldDB" id="A0A286UG96"/>
<dbReference type="PANTHER" id="PTHR22981:SF81">
    <property type="entry name" value="DEHYDROGENASE, PUTATIVE-RELATED"/>
    <property type="match status" value="1"/>
</dbReference>
<dbReference type="STRING" id="2282107.A0A286UG96"/>
<dbReference type="Gene3D" id="3.40.50.720">
    <property type="entry name" value="NAD(P)-binding Rossmann-like Domain"/>
    <property type="match status" value="2"/>
</dbReference>
<keyword evidence="12" id="KW-1185">Reference proteome</keyword>